<dbReference type="GO" id="GO:0070181">
    <property type="term" value="F:small ribosomal subunit rRNA binding"/>
    <property type="evidence" value="ECO:0007669"/>
    <property type="project" value="TreeGrafter"/>
</dbReference>
<feature type="compositionally biased region" description="Basic and acidic residues" evidence="13">
    <location>
        <begin position="130"/>
        <end position="140"/>
    </location>
</feature>
<dbReference type="Gene3D" id="4.10.640.10">
    <property type="entry name" value="Ribosomal protein S18"/>
    <property type="match status" value="1"/>
</dbReference>
<dbReference type="InterPro" id="IPR001648">
    <property type="entry name" value="Ribosomal_bS18"/>
</dbReference>
<evidence type="ECO:0000256" key="2">
    <source>
        <dbReference type="ARBA" id="ARBA00005589"/>
    </source>
</evidence>
<evidence type="ECO:0000256" key="3">
    <source>
        <dbReference type="ARBA" id="ARBA00011458"/>
    </source>
</evidence>
<evidence type="ECO:0000256" key="12">
    <source>
        <dbReference type="RuleBase" id="RU003910"/>
    </source>
</evidence>
<dbReference type="Pfam" id="PF01084">
    <property type="entry name" value="Ribosomal_S18"/>
    <property type="match status" value="1"/>
</dbReference>
<evidence type="ECO:0000313" key="14">
    <source>
        <dbReference type="EMBL" id="ALO63155.1"/>
    </source>
</evidence>
<comment type="similarity">
    <text evidence="2 11 12">Belongs to the bacterial ribosomal protein bS18 family.</text>
</comment>
<comment type="subunit">
    <text evidence="3 11">Part of the 30S ribosomal subunit.</text>
</comment>
<dbReference type="PANTHER" id="PTHR13479:SF40">
    <property type="entry name" value="SMALL RIBOSOMAL SUBUNIT PROTEIN BS18M"/>
    <property type="match status" value="1"/>
</dbReference>
<geneLocation type="chloroplast" evidence="14"/>
<sequence length="270" mass="29995">MENKNKYNNSKNKTTVGGSSFGKGAKQPFITGKDKFGMSKQGGQSRSRVLSLTQLLSRIRKQRGGLATDIQPLVSNFVKSTGTNSSNSSANDLTLMSAGGKNNRSLPLSSIASTSNTISGVGLPGGSLKNSRDQKQDQRTRNLLQGKQTQLSQKDQMGISSFNPNLSRGTQTRMEREEQKRQKPIKPIIPPKSLVIILKEKPEKILYNRRIIDYKHCGLLQRYIGLGGKILPRRQTRLTAKQQRYIAKTIKSARIMGLLPFVSKEKGFFR</sequence>
<feature type="compositionally biased region" description="Polar residues" evidence="13">
    <location>
        <begin position="141"/>
        <end position="172"/>
    </location>
</feature>
<evidence type="ECO:0000256" key="11">
    <source>
        <dbReference type="HAMAP-Rule" id="MF_00270"/>
    </source>
</evidence>
<dbReference type="SUPFAM" id="SSF46911">
    <property type="entry name" value="Ribosomal protein S18"/>
    <property type="match status" value="1"/>
</dbReference>
<dbReference type="GO" id="GO:0009507">
    <property type="term" value="C:chloroplast"/>
    <property type="evidence" value="ECO:0007669"/>
    <property type="project" value="UniProtKB-SubCell"/>
</dbReference>
<dbReference type="FunFam" id="4.10.640.10:FF:000017">
    <property type="entry name" value="Related to 30s ribosomal protein s18"/>
    <property type="match status" value="1"/>
</dbReference>
<feature type="compositionally biased region" description="Low complexity" evidence="13">
    <location>
        <begin position="1"/>
        <end position="13"/>
    </location>
</feature>
<evidence type="ECO:0000256" key="10">
    <source>
        <dbReference type="ARBA" id="ARBA00035266"/>
    </source>
</evidence>
<proteinExistence type="inferred from homology"/>
<evidence type="ECO:0000256" key="7">
    <source>
        <dbReference type="ARBA" id="ARBA00022884"/>
    </source>
</evidence>
<evidence type="ECO:0000256" key="1">
    <source>
        <dbReference type="ARBA" id="ARBA00004229"/>
    </source>
</evidence>
<dbReference type="PANTHER" id="PTHR13479">
    <property type="entry name" value="30S RIBOSOMAL PROTEIN S18"/>
    <property type="match status" value="1"/>
</dbReference>
<reference evidence="14" key="1">
    <citation type="journal article" date="2015" name="BMC Evol. Biol.">
        <title>Chloroplast phylogenomic analysis of chlorophyte green algae identifies a novel lineage sister to the Sphaeropleales (Chlorophyceae).</title>
        <authorList>
            <person name="Lemieux C."/>
            <person name="Vincent A.T."/>
            <person name="Labarre A."/>
            <person name="Otis C."/>
            <person name="Turmel M."/>
        </authorList>
    </citation>
    <scope>NUCLEOTIDE SEQUENCE</scope>
</reference>
<dbReference type="HAMAP" id="MF_00270">
    <property type="entry name" value="Ribosomal_bS18"/>
    <property type="match status" value="1"/>
</dbReference>
<dbReference type="NCBIfam" id="TIGR00165">
    <property type="entry name" value="S18"/>
    <property type="match status" value="1"/>
</dbReference>
<keyword evidence="5 14" id="KW-0934">Plastid</keyword>
<dbReference type="AlphaFoldDB" id="A0A0S2LP88"/>
<organism evidence="14">
    <name type="scientific">Chloromonas perforata</name>
    <dbReference type="NCBI Taxonomy" id="51730"/>
    <lineage>
        <taxon>Eukaryota</taxon>
        <taxon>Viridiplantae</taxon>
        <taxon>Chlorophyta</taxon>
        <taxon>core chlorophytes</taxon>
        <taxon>Chlorophyceae</taxon>
        <taxon>CS clade</taxon>
        <taxon>Chlamydomonadales</taxon>
        <taxon>Chlamydomonadaceae</taxon>
        <taxon>Chloromonadinia</taxon>
        <taxon>Chloromonas</taxon>
    </lineage>
</organism>
<name>A0A0S2LP88_9CHLO</name>
<evidence type="ECO:0000256" key="8">
    <source>
        <dbReference type="ARBA" id="ARBA00022980"/>
    </source>
</evidence>
<keyword evidence="7 11" id="KW-0694">RNA-binding</keyword>
<dbReference type="GO" id="GO:0005763">
    <property type="term" value="C:mitochondrial small ribosomal subunit"/>
    <property type="evidence" value="ECO:0007669"/>
    <property type="project" value="TreeGrafter"/>
</dbReference>
<dbReference type="EMBL" id="KT625416">
    <property type="protein sequence ID" value="ALO63155.1"/>
    <property type="molecule type" value="Genomic_DNA"/>
</dbReference>
<accession>A0A0S2LP88</accession>
<gene>
    <name evidence="11 14" type="primary">rps18</name>
</gene>
<comment type="subcellular location">
    <subcellularLocation>
        <location evidence="1 11">Plastid</location>
        <location evidence="1 11">Chloroplast</location>
    </subcellularLocation>
</comment>
<evidence type="ECO:0000256" key="6">
    <source>
        <dbReference type="ARBA" id="ARBA00022730"/>
    </source>
</evidence>
<dbReference type="GO" id="GO:0006412">
    <property type="term" value="P:translation"/>
    <property type="evidence" value="ECO:0007669"/>
    <property type="project" value="UniProtKB-UniRule"/>
</dbReference>
<keyword evidence="4 14" id="KW-0150">Chloroplast</keyword>
<dbReference type="PRINTS" id="PR00974">
    <property type="entry name" value="RIBOSOMALS18"/>
</dbReference>
<keyword evidence="9 11" id="KW-0687">Ribonucleoprotein</keyword>
<protein>
    <recommendedName>
        <fullName evidence="10 11">Small ribosomal subunit protein bS18c</fullName>
    </recommendedName>
</protein>
<dbReference type="GO" id="GO:0003735">
    <property type="term" value="F:structural constituent of ribosome"/>
    <property type="evidence" value="ECO:0007669"/>
    <property type="project" value="InterPro"/>
</dbReference>
<evidence type="ECO:0000256" key="4">
    <source>
        <dbReference type="ARBA" id="ARBA00022528"/>
    </source>
</evidence>
<evidence type="ECO:0000256" key="13">
    <source>
        <dbReference type="SAM" id="MobiDB-lite"/>
    </source>
</evidence>
<keyword evidence="8 11" id="KW-0689">Ribosomal protein</keyword>
<dbReference type="InterPro" id="IPR036870">
    <property type="entry name" value="Ribosomal_bS18_sf"/>
</dbReference>
<evidence type="ECO:0000256" key="9">
    <source>
        <dbReference type="ARBA" id="ARBA00023274"/>
    </source>
</evidence>
<feature type="region of interest" description="Disordered" evidence="13">
    <location>
        <begin position="115"/>
        <end position="183"/>
    </location>
</feature>
<keyword evidence="6 11" id="KW-0699">rRNA-binding</keyword>
<feature type="region of interest" description="Disordered" evidence="13">
    <location>
        <begin position="1"/>
        <end position="47"/>
    </location>
</feature>
<evidence type="ECO:0000256" key="5">
    <source>
        <dbReference type="ARBA" id="ARBA00022640"/>
    </source>
</evidence>